<keyword evidence="10" id="KW-1185">Reference proteome</keyword>
<dbReference type="GO" id="GO:0019594">
    <property type="term" value="P:mannitol metabolic process"/>
    <property type="evidence" value="ECO:0007669"/>
    <property type="project" value="InterPro"/>
</dbReference>
<dbReference type="InterPro" id="IPR023027">
    <property type="entry name" value="Mannitol_DH_CS"/>
</dbReference>
<dbReference type="InterPro" id="IPR013118">
    <property type="entry name" value="Mannitol_DH_C"/>
</dbReference>
<dbReference type="Gene3D" id="3.40.50.720">
    <property type="entry name" value="NAD(P)-binding Rossmann-like Domain"/>
    <property type="match status" value="1"/>
</dbReference>
<dbReference type="PANTHER" id="PTHR43362:SF1">
    <property type="entry name" value="MANNITOL DEHYDROGENASE 2-RELATED"/>
    <property type="match status" value="1"/>
</dbReference>
<evidence type="ECO:0000256" key="5">
    <source>
        <dbReference type="ARBA" id="ARBA00023027"/>
    </source>
</evidence>
<dbReference type="EMBL" id="LT607754">
    <property type="protein sequence ID" value="SCG73227.1"/>
    <property type="molecule type" value="Genomic_DNA"/>
</dbReference>
<organism evidence="9 10">
    <name type="scientific">Micromonospora inositola</name>
    <dbReference type="NCBI Taxonomy" id="47865"/>
    <lineage>
        <taxon>Bacteria</taxon>
        <taxon>Bacillati</taxon>
        <taxon>Actinomycetota</taxon>
        <taxon>Actinomycetes</taxon>
        <taxon>Micromonosporales</taxon>
        <taxon>Micromonosporaceae</taxon>
        <taxon>Micromonospora</taxon>
    </lineage>
</organism>
<evidence type="ECO:0000259" key="7">
    <source>
        <dbReference type="Pfam" id="PF01232"/>
    </source>
</evidence>
<sequence>MAARGGAVNDTVRVAQRLRLDTLDRLSGQGRGWVGPAVDPRALRVGVVHLGIGAFHRAHQAIFTELAAAATGREDWGITGVTQRSASVRDQLMPQDGLYSVLERGADAAPLRVVGSVRDVVFGAGDPAAVVDRIADPAVRLVTLTVTEKGYRRDGAGRLDRSDPEVVADLAGRPPRTVVGQLVRGLQRRLAESAEPITLLSCDNLVGNGDVLRGLVQDIVDALPSSEAGGLADWITTSVRFPSCMVDRIVPATTAEDRADALAVLGLEDRGVVVAEPFSQWVIEDDFAAGRPAWERAGAVLTRDVAAWEAVKLRMLNASHSLLAYLGALRGYDTIAAALTEDRLAAAAESLMVEDVAPTLRVPDGLDLDHYRGQVLTRFANPALRHRTVQVAMDGSQKLPVRLLGTVRDRLAAGAVPRHAALAVAAWMVYVAQGRDVRGRDLPLDDPMAERLGTAGAAAGGDPQRLVDALLHVDEIFGADLRDHQGFRAALVDHVAQLTKG</sequence>
<dbReference type="OrthoDB" id="271711at2"/>
<dbReference type="Gene3D" id="1.10.1040.10">
    <property type="entry name" value="N-(1-d-carboxylethyl)-l-norvaline Dehydrogenase, domain 2"/>
    <property type="match status" value="1"/>
</dbReference>
<dbReference type="EC" id="1.1.1.17" evidence="2"/>
<dbReference type="SUPFAM" id="SSF51735">
    <property type="entry name" value="NAD(P)-binding Rossmann-fold domains"/>
    <property type="match status" value="1"/>
</dbReference>
<dbReference type="InterPro" id="IPR013328">
    <property type="entry name" value="6PGD_dom2"/>
</dbReference>
<evidence type="ECO:0000313" key="9">
    <source>
        <dbReference type="EMBL" id="SCG73227.1"/>
    </source>
</evidence>
<dbReference type="Pfam" id="PF01232">
    <property type="entry name" value="Mannitol_dh"/>
    <property type="match status" value="1"/>
</dbReference>
<keyword evidence="4" id="KW-0560">Oxidoreductase</keyword>
<reference evidence="10" key="1">
    <citation type="submission" date="2016-06" db="EMBL/GenBank/DDBJ databases">
        <authorList>
            <person name="Varghese N."/>
            <person name="Submissions Spin"/>
        </authorList>
    </citation>
    <scope>NUCLEOTIDE SEQUENCE [LARGE SCALE GENOMIC DNA]</scope>
    <source>
        <strain evidence="10">DSM 43819</strain>
    </source>
</reference>
<dbReference type="Proteomes" id="UP000198221">
    <property type="component" value="Chromosome I"/>
</dbReference>
<dbReference type="PROSITE" id="PS00974">
    <property type="entry name" value="MANNITOL_DHGENASE"/>
    <property type="match status" value="1"/>
</dbReference>
<feature type="domain" description="Mannitol dehydrogenase N-terminal" evidence="7">
    <location>
        <begin position="46"/>
        <end position="295"/>
    </location>
</feature>
<dbReference type="PRINTS" id="PR00084">
    <property type="entry name" value="MTLDHDRGNASE"/>
</dbReference>
<evidence type="ECO:0000256" key="3">
    <source>
        <dbReference type="ARBA" id="ARBA00016219"/>
    </source>
</evidence>
<comment type="catalytic activity">
    <reaction evidence="6">
        <text>D-mannitol 1-phosphate + NAD(+) = beta-D-fructose 6-phosphate + NADH + H(+)</text>
        <dbReference type="Rhea" id="RHEA:19661"/>
        <dbReference type="ChEBI" id="CHEBI:15378"/>
        <dbReference type="ChEBI" id="CHEBI:57540"/>
        <dbReference type="ChEBI" id="CHEBI:57634"/>
        <dbReference type="ChEBI" id="CHEBI:57945"/>
        <dbReference type="ChEBI" id="CHEBI:61381"/>
        <dbReference type="EC" id="1.1.1.17"/>
    </reaction>
</comment>
<dbReference type="InterPro" id="IPR050988">
    <property type="entry name" value="Mannitol_DH/Oxidoreductase"/>
</dbReference>
<protein>
    <recommendedName>
        <fullName evidence="3">Mannitol-1-phosphate 5-dehydrogenase</fullName>
        <ecNumber evidence="2">1.1.1.17</ecNumber>
    </recommendedName>
</protein>
<keyword evidence="5" id="KW-0520">NAD</keyword>
<dbReference type="GO" id="GO:0008926">
    <property type="term" value="F:mannitol-1-phosphate 5-dehydrogenase activity"/>
    <property type="evidence" value="ECO:0007669"/>
    <property type="project" value="UniProtKB-EC"/>
</dbReference>
<proteinExistence type="inferred from homology"/>
<evidence type="ECO:0000256" key="4">
    <source>
        <dbReference type="ARBA" id="ARBA00023002"/>
    </source>
</evidence>
<feature type="domain" description="Mannitol dehydrogenase C-terminal" evidence="8">
    <location>
        <begin position="304"/>
        <end position="498"/>
    </location>
</feature>
<evidence type="ECO:0000313" key="10">
    <source>
        <dbReference type="Proteomes" id="UP000198221"/>
    </source>
</evidence>
<gene>
    <name evidence="9" type="ORF">GA0070613_5265</name>
</gene>
<accession>A0A1C5JRU5</accession>
<evidence type="ECO:0000256" key="6">
    <source>
        <dbReference type="ARBA" id="ARBA00048615"/>
    </source>
</evidence>
<dbReference type="InterPro" id="IPR000669">
    <property type="entry name" value="Mannitol_DH"/>
</dbReference>
<evidence type="ECO:0000256" key="2">
    <source>
        <dbReference type="ARBA" id="ARBA00012939"/>
    </source>
</evidence>
<dbReference type="AlphaFoldDB" id="A0A1C5JRU5"/>
<evidence type="ECO:0000256" key="1">
    <source>
        <dbReference type="ARBA" id="ARBA00006541"/>
    </source>
</evidence>
<dbReference type="PANTHER" id="PTHR43362">
    <property type="entry name" value="MANNITOL DEHYDROGENASE DSF1-RELATED"/>
    <property type="match status" value="1"/>
</dbReference>
<comment type="similarity">
    <text evidence="1">Belongs to the mannitol dehydrogenase family.</text>
</comment>
<evidence type="ECO:0000259" key="8">
    <source>
        <dbReference type="Pfam" id="PF08125"/>
    </source>
</evidence>
<dbReference type="InterPro" id="IPR036291">
    <property type="entry name" value="NAD(P)-bd_dom_sf"/>
</dbReference>
<dbReference type="InterPro" id="IPR008927">
    <property type="entry name" value="6-PGluconate_DH-like_C_sf"/>
</dbReference>
<name>A0A1C5JRU5_9ACTN</name>
<dbReference type="SUPFAM" id="SSF48179">
    <property type="entry name" value="6-phosphogluconate dehydrogenase C-terminal domain-like"/>
    <property type="match status" value="1"/>
</dbReference>
<dbReference type="Pfam" id="PF08125">
    <property type="entry name" value="Mannitol_dh_C"/>
    <property type="match status" value="1"/>
</dbReference>
<dbReference type="InterPro" id="IPR013131">
    <property type="entry name" value="Mannitol_DH_N"/>
</dbReference>